<accession>A0ACC2GJY8</accession>
<gene>
    <name evidence="1" type="ORF">DPEC_G00152580</name>
</gene>
<dbReference type="EMBL" id="CM055739">
    <property type="protein sequence ID" value="KAJ8003840.1"/>
    <property type="molecule type" value="Genomic_DNA"/>
</dbReference>
<sequence>MSWTLLLAVLVLLGFLSLSADSQETCNKYVLLGESFEVPIGSDGSNVNDNDITWRLNGNPVLKTKKGLFSPGKKEDLSAKGSLLLKNVQIADGGLYEPEMFNDAGKSIKTTPYRLCVQGKVSKPTVFYKCSSESVAVTCNTSDNNVEITLKWNNIEQKSTDKPLTINLKDLKKSDTFTCSVKNKVSKVESDKRKILCDAVSAFPSELFGFDFRIMVGILAGGGGLVLFLILIILVCCCRRQRRRRCEEEREMRLDLLTQTQHPCHPDGQKQRPRPTEAAPPGSTGPRHMPRARERPPQTPKEDDDEEQAPPLPQPRKKGPRPPKQ</sequence>
<evidence type="ECO:0000313" key="1">
    <source>
        <dbReference type="EMBL" id="KAJ8003840.1"/>
    </source>
</evidence>
<reference evidence="1" key="1">
    <citation type="submission" date="2021-05" db="EMBL/GenBank/DDBJ databases">
        <authorList>
            <person name="Pan Q."/>
            <person name="Jouanno E."/>
            <person name="Zahm M."/>
            <person name="Klopp C."/>
            <person name="Cabau C."/>
            <person name="Louis A."/>
            <person name="Berthelot C."/>
            <person name="Parey E."/>
            <person name="Roest Crollius H."/>
            <person name="Montfort J."/>
            <person name="Robinson-Rechavi M."/>
            <person name="Bouchez O."/>
            <person name="Lampietro C."/>
            <person name="Lopez Roques C."/>
            <person name="Donnadieu C."/>
            <person name="Postlethwait J."/>
            <person name="Bobe J."/>
            <person name="Dillon D."/>
            <person name="Chandos A."/>
            <person name="von Hippel F."/>
            <person name="Guiguen Y."/>
        </authorList>
    </citation>
    <scope>NUCLEOTIDE SEQUENCE</scope>
    <source>
        <strain evidence="1">YG-Jan2019</strain>
    </source>
</reference>
<proteinExistence type="predicted"/>
<keyword evidence="2" id="KW-1185">Reference proteome</keyword>
<name>A0ACC2GJY8_DALPE</name>
<protein>
    <submittedName>
        <fullName evidence="1">Uncharacterized protein</fullName>
    </submittedName>
</protein>
<evidence type="ECO:0000313" key="2">
    <source>
        <dbReference type="Proteomes" id="UP001157502"/>
    </source>
</evidence>
<comment type="caution">
    <text evidence="1">The sequence shown here is derived from an EMBL/GenBank/DDBJ whole genome shotgun (WGS) entry which is preliminary data.</text>
</comment>
<organism evidence="1 2">
    <name type="scientific">Dallia pectoralis</name>
    <name type="common">Alaska blackfish</name>
    <dbReference type="NCBI Taxonomy" id="75939"/>
    <lineage>
        <taxon>Eukaryota</taxon>
        <taxon>Metazoa</taxon>
        <taxon>Chordata</taxon>
        <taxon>Craniata</taxon>
        <taxon>Vertebrata</taxon>
        <taxon>Euteleostomi</taxon>
        <taxon>Actinopterygii</taxon>
        <taxon>Neopterygii</taxon>
        <taxon>Teleostei</taxon>
        <taxon>Protacanthopterygii</taxon>
        <taxon>Esociformes</taxon>
        <taxon>Umbridae</taxon>
        <taxon>Dallia</taxon>
    </lineage>
</organism>
<dbReference type="Proteomes" id="UP001157502">
    <property type="component" value="Chromosome 12"/>
</dbReference>